<feature type="domain" description="O-antigen ligase-related" evidence="6">
    <location>
        <begin position="190"/>
        <end position="345"/>
    </location>
</feature>
<feature type="transmembrane region" description="Helical" evidence="5">
    <location>
        <begin position="205"/>
        <end position="221"/>
    </location>
</feature>
<dbReference type="Pfam" id="PF04932">
    <property type="entry name" value="Wzy_C"/>
    <property type="match status" value="1"/>
</dbReference>
<organism evidence="7 8">
    <name type="scientific">Vreelandella neptunia</name>
    <dbReference type="NCBI Taxonomy" id="115551"/>
    <lineage>
        <taxon>Bacteria</taxon>
        <taxon>Pseudomonadati</taxon>
        <taxon>Pseudomonadota</taxon>
        <taxon>Gammaproteobacteria</taxon>
        <taxon>Oceanospirillales</taxon>
        <taxon>Halomonadaceae</taxon>
        <taxon>Vreelandella</taxon>
    </lineage>
</organism>
<keyword evidence="3 5" id="KW-1133">Transmembrane helix</keyword>
<dbReference type="RefSeq" id="WP_240716225.1">
    <property type="nucleotide sequence ID" value="NZ_JAKVTW010000001.1"/>
</dbReference>
<dbReference type="InterPro" id="IPR051533">
    <property type="entry name" value="WaaL-like"/>
</dbReference>
<feature type="transmembrane region" description="Helical" evidence="5">
    <location>
        <begin position="228"/>
        <end position="246"/>
    </location>
</feature>
<feature type="transmembrane region" description="Helical" evidence="5">
    <location>
        <begin position="22"/>
        <end position="54"/>
    </location>
</feature>
<gene>
    <name evidence="7" type="ORF">MLE19_01115</name>
</gene>
<feature type="transmembrane region" description="Helical" evidence="5">
    <location>
        <begin position="182"/>
        <end position="199"/>
    </location>
</feature>
<evidence type="ECO:0000313" key="7">
    <source>
        <dbReference type="EMBL" id="MCH4809918.1"/>
    </source>
</evidence>
<feature type="transmembrane region" description="Helical" evidence="5">
    <location>
        <begin position="337"/>
        <end position="356"/>
    </location>
</feature>
<feature type="transmembrane region" description="Helical" evidence="5">
    <location>
        <begin position="396"/>
        <end position="412"/>
    </location>
</feature>
<evidence type="ECO:0000256" key="1">
    <source>
        <dbReference type="ARBA" id="ARBA00004141"/>
    </source>
</evidence>
<comment type="caution">
    <text evidence="7">The sequence shown here is derived from an EMBL/GenBank/DDBJ whole genome shotgun (WGS) entry which is preliminary data.</text>
</comment>
<feature type="transmembrane region" description="Helical" evidence="5">
    <location>
        <begin position="97"/>
        <end position="113"/>
    </location>
</feature>
<proteinExistence type="predicted"/>
<name>A0ABS9S1E0_9GAMM</name>
<feature type="transmembrane region" description="Helical" evidence="5">
    <location>
        <begin position="148"/>
        <end position="175"/>
    </location>
</feature>
<feature type="transmembrane region" description="Helical" evidence="5">
    <location>
        <begin position="368"/>
        <end position="390"/>
    </location>
</feature>
<dbReference type="EMBL" id="JAKVTW010000001">
    <property type="protein sequence ID" value="MCH4809918.1"/>
    <property type="molecule type" value="Genomic_DNA"/>
</dbReference>
<feature type="transmembrane region" description="Helical" evidence="5">
    <location>
        <begin position="66"/>
        <end position="85"/>
    </location>
</feature>
<feature type="transmembrane region" description="Helical" evidence="5">
    <location>
        <begin position="118"/>
        <end position="136"/>
    </location>
</feature>
<sequence length="415" mass="44965">MPTLPHYATVNTQVVMRAYTSLAVFLLCAIALIVPSGYSLGAVMLLLGSVVLLFKQPVLGLKRQDYLLVAALVTYTFIGVLTALLDGQGTRGFDEPIRFLLAVPAMLLVMAYPPRLGWLWSGLAIGAIGAGSWAGWQKLVEGAWRATGFTYVIQFGNLSMLLGILCLAGLGWAMVQPHRTGWVALLLIGAVAGMLGSLFSGSRGGWIGLPFVLLVLYRGYGYQLPQQLKIGALLVVVLGGLLVYLLPQTGVQLRVQEAFNDVALYVSGENAATSVGARFEMWKGAYYLIVEKPFFGWGENGYQEGMQALANNGMVDQVATHYSHAHNEFIDAFAKRGLVGLAVLLALYLVPMRLFARQITAANLELRSLAVAGVLLPVAFIDFGFSQAFLTHNSGVMMYSFLLVVLWGCFAVRTR</sequence>
<dbReference type="PANTHER" id="PTHR37422">
    <property type="entry name" value="TEICHURONIC ACID BIOSYNTHESIS PROTEIN TUAE"/>
    <property type="match status" value="1"/>
</dbReference>
<evidence type="ECO:0000313" key="8">
    <source>
        <dbReference type="Proteomes" id="UP001320609"/>
    </source>
</evidence>
<keyword evidence="4 5" id="KW-0472">Membrane</keyword>
<accession>A0ABS9S1E0</accession>
<keyword evidence="7" id="KW-0436">Ligase</keyword>
<evidence type="ECO:0000256" key="4">
    <source>
        <dbReference type="ARBA" id="ARBA00023136"/>
    </source>
</evidence>
<protein>
    <submittedName>
        <fullName evidence="7">O-antigen ligase family protein</fullName>
    </submittedName>
</protein>
<keyword evidence="8" id="KW-1185">Reference proteome</keyword>
<dbReference type="PANTHER" id="PTHR37422:SF17">
    <property type="entry name" value="O-ANTIGEN LIGASE"/>
    <property type="match status" value="1"/>
</dbReference>
<evidence type="ECO:0000256" key="2">
    <source>
        <dbReference type="ARBA" id="ARBA00022692"/>
    </source>
</evidence>
<dbReference type="InterPro" id="IPR007016">
    <property type="entry name" value="O-antigen_ligase-rel_domated"/>
</dbReference>
<reference evidence="7 8" key="1">
    <citation type="submission" date="2022-03" db="EMBL/GenBank/DDBJ databases">
        <title>Genomic signatures underlying metal tolerance in selected Arctic bacterial isolates.</title>
        <authorList>
            <person name="Thomas F.A."/>
            <person name="Venkatachalam S."/>
            <person name="Krishnan K.P."/>
        </authorList>
    </citation>
    <scope>NUCLEOTIDE SEQUENCE [LARGE SCALE GENOMIC DNA]</scope>
    <source>
        <strain evidence="7 8">HM116</strain>
    </source>
</reference>
<dbReference type="Proteomes" id="UP001320609">
    <property type="component" value="Unassembled WGS sequence"/>
</dbReference>
<evidence type="ECO:0000256" key="5">
    <source>
        <dbReference type="SAM" id="Phobius"/>
    </source>
</evidence>
<keyword evidence="2 5" id="KW-0812">Transmembrane</keyword>
<evidence type="ECO:0000256" key="3">
    <source>
        <dbReference type="ARBA" id="ARBA00022989"/>
    </source>
</evidence>
<comment type="subcellular location">
    <subcellularLocation>
        <location evidence="1">Membrane</location>
        <topology evidence="1">Multi-pass membrane protein</topology>
    </subcellularLocation>
</comment>
<evidence type="ECO:0000259" key="6">
    <source>
        <dbReference type="Pfam" id="PF04932"/>
    </source>
</evidence>
<dbReference type="GO" id="GO:0016874">
    <property type="term" value="F:ligase activity"/>
    <property type="evidence" value="ECO:0007669"/>
    <property type="project" value="UniProtKB-KW"/>
</dbReference>